<evidence type="ECO:0008006" key="4">
    <source>
        <dbReference type="Google" id="ProtNLM"/>
    </source>
</evidence>
<evidence type="ECO:0000313" key="2">
    <source>
        <dbReference type="EMBL" id="PWR72416.1"/>
    </source>
</evidence>
<keyword evidence="1" id="KW-0812">Transmembrane</keyword>
<proteinExistence type="predicted"/>
<organism evidence="2 3">
    <name type="scientific">Methanospirillum stamsii</name>
    <dbReference type="NCBI Taxonomy" id="1277351"/>
    <lineage>
        <taxon>Archaea</taxon>
        <taxon>Methanobacteriati</taxon>
        <taxon>Methanobacteriota</taxon>
        <taxon>Stenosarchaea group</taxon>
        <taxon>Methanomicrobia</taxon>
        <taxon>Methanomicrobiales</taxon>
        <taxon>Methanospirillaceae</taxon>
        <taxon>Methanospirillum</taxon>
    </lineage>
</organism>
<protein>
    <recommendedName>
        <fullName evidence="4">Phosphatidate cytidylyltransferase</fullName>
    </recommendedName>
</protein>
<sequence length="181" mass="19819">MNEYLRKTSHLLFGLLVAGVILIFPTYHAAMIIGFSLYIGLILIDLCAKGYQIPLISTILHHMEREGEFPGKGAFFFVFSALVTLMFFPSVVAAVSVAVLAVLDGFSTIIGIRFGKHRIWKKKTLEGFLGGVIITAALLLLITLPFYAILISLVAGFVELLSPVDDNLVIPWVVAILITLL</sequence>
<feature type="transmembrane region" description="Helical" evidence="1">
    <location>
        <begin position="94"/>
        <end position="115"/>
    </location>
</feature>
<feature type="transmembrane region" description="Helical" evidence="1">
    <location>
        <begin position="7"/>
        <end position="24"/>
    </location>
</feature>
<feature type="transmembrane region" description="Helical" evidence="1">
    <location>
        <begin position="69"/>
        <end position="88"/>
    </location>
</feature>
<feature type="transmembrane region" description="Helical" evidence="1">
    <location>
        <begin position="127"/>
        <end position="158"/>
    </location>
</feature>
<dbReference type="GO" id="GO:0004143">
    <property type="term" value="F:ATP-dependent diacylglycerol kinase activity"/>
    <property type="evidence" value="ECO:0007669"/>
    <property type="project" value="InterPro"/>
</dbReference>
<keyword evidence="3" id="KW-1185">Reference proteome</keyword>
<name>A0A2V2N3W5_9EURY</name>
<dbReference type="OrthoDB" id="107330at2157"/>
<evidence type="ECO:0000256" key="1">
    <source>
        <dbReference type="SAM" id="Phobius"/>
    </source>
</evidence>
<reference evidence="2 3" key="1">
    <citation type="submission" date="2018-05" db="EMBL/GenBank/DDBJ databases">
        <title>Draft genome of Methanospirillum stamsii Pt1.</title>
        <authorList>
            <person name="Dueholm M.S."/>
            <person name="Nielsen P.H."/>
            <person name="Bakmann L.F."/>
            <person name="Otzen D.E."/>
        </authorList>
    </citation>
    <scope>NUCLEOTIDE SEQUENCE [LARGE SCALE GENOMIC DNA]</scope>
    <source>
        <strain evidence="2 3">Pt1</strain>
    </source>
</reference>
<dbReference type="Proteomes" id="UP000245934">
    <property type="component" value="Unassembled WGS sequence"/>
</dbReference>
<comment type="caution">
    <text evidence="2">The sequence shown here is derived from an EMBL/GenBank/DDBJ whole genome shotgun (WGS) entry which is preliminary data.</text>
</comment>
<keyword evidence="1" id="KW-1133">Transmembrane helix</keyword>
<evidence type="ECO:0000313" key="3">
    <source>
        <dbReference type="Proteomes" id="UP000245934"/>
    </source>
</evidence>
<dbReference type="AlphaFoldDB" id="A0A2V2N3W5"/>
<keyword evidence="1" id="KW-0472">Membrane</keyword>
<dbReference type="PANTHER" id="PTHR31303:SF1">
    <property type="entry name" value="CTP-DEPENDENT DIACYLGLYCEROL KINASE 1"/>
    <property type="match status" value="1"/>
</dbReference>
<accession>A0A2V2N3W5</accession>
<dbReference type="InterPro" id="IPR037997">
    <property type="entry name" value="Dgk1-like"/>
</dbReference>
<dbReference type="GeneID" id="97608337"/>
<gene>
    <name evidence="2" type="ORF">DLD82_12575</name>
</gene>
<dbReference type="EMBL" id="QGMZ01000027">
    <property type="protein sequence ID" value="PWR72416.1"/>
    <property type="molecule type" value="Genomic_DNA"/>
</dbReference>
<dbReference type="RefSeq" id="WP_109941476.1">
    <property type="nucleotide sequence ID" value="NZ_CP176366.1"/>
</dbReference>
<dbReference type="PANTHER" id="PTHR31303">
    <property type="entry name" value="CTP-DEPENDENT DIACYLGLYCEROL KINASE 1"/>
    <property type="match status" value="1"/>
</dbReference>